<name>A0A3B0VJT5_9ZZZZ</name>
<feature type="domain" description="Peptidase S9 prolyl oligopeptidase catalytic" evidence="1">
    <location>
        <begin position="99"/>
        <end position="295"/>
    </location>
</feature>
<protein>
    <recommendedName>
        <fullName evidence="1">Peptidase S9 prolyl oligopeptidase catalytic domain-containing protein</fullName>
    </recommendedName>
</protein>
<reference evidence="2" key="1">
    <citation type="submission" date="2018-06" db="EMBL/GenBank/DDBJ databases">
        <authorList>
            <person name="Zhirakovskaya E."/>
        </authorList>
    </citation>
    <scope>NUCLEOTIDE SEQUENCE</scope>
</reference>
<dbReference type="PANTHER" id="PTHR12277">
    <property type="entry name" value="ALPHA/BETA HYDROLASE DOMAIN-CONTAINING PROTEIN"/>
    <property type="match status" value="1"/>
</dbReference>
<sequence>MNLLGWLFVGFVVALVGTAVYWGSGKVTLGATQLMQPKRTLPSKTPADFGLTAETVRFSANGIDLVAWYIPPAAENGATLIYVHGFGGNRGGLLPQAAAMQQQGYGALLLDLRNHGESGDAPTTWGYSEANDVLAAYDYLLTRPEVDPARVGLVGKSMGGAAVVRAASQLPNLALLVIESSYSSFEENLPNIVNTIARAPRFLATPILSRVGAETGVSFSEIDSVKTVATLNLPILLIHGERDRLVPVEQGRAIFTAVNQPKTLYIVPGAGHLNIFTIDPDTFTEQMGAFLAEYLR</sequence>
<dbReference type="Gene3D" id="3.40.50.1820">
    <property type="entry name" value="alpha/beta hydrolase"/>
    <property type="match status" value="1"/>
</dbReference>
<dbReference type="GO" id="GO:0008236">
    <property type="term" value="F:serine-type peptidase activity"/>
    <property type="evidence" value="ECO:0007669"/>
    <property type="project" value="InterPro"/>
</dbReference>
<proteinExistence type="predicted"/>
<dbReference type="EMBL" id="UOEU01001042">
    <property type="protein sequence ID" value="VAW43181.1"/>
    <property type="molecule type" value="Genomic_DNA"/>
</dbReference>
<dbReference type="GO" id="GO:0006508">
    <property type="term" value="P:proteolysis"/>
    <property type="evidence" value="ECO:0007669"/>
    <property type="project" value="InterPro"/>
</dbReference>
<dbReference type="Pfam" id="PF00326">
    <property type="entry name" value="Peptidase_S9"/>
    <property type="match status" value="1"/>
</dbReference>
<organism evidence="2">
    <name type="scientific">hydrothermal vent metagenome</name>
    <dbReference type="NCBI Taxonomy" id="652676"/>
    <lineage>
        <taxon>unclassified sequences</taxon>
        <taxon>metagenomes</taxon>
        <taxon>ecological metagenomes</taxon>
    </lineage>
</organism>
<accession>A0A3B0VJT5</accession>
<evidence type="ECO:0000259" key="1">
    <source>
        <dbReference type="Pfam" id="PF00326"/>
    </source>
</evidence>
<dbReference type="SUPFAM" id="SSF53474">
    <property type="entry name" value="alpha/beta-Hydrolases"/>
    <property type="match status" value="1"/>
</dbReference>
<dbReference type="InterPro" id="IPR029058">
    <property type="entry name" value="AB_hydrolase_fold"/>
</dbReference>
<evidence type="ECO:0000313" key="2">
    <source>
        <dbReference type="EMBL" id="VAW43181.1"/>
    </source>
</evidence>
<dbReference type="AlphaFoldDB" id="A0A3B0VJT5"/>
<dbReference type="InterPro" id="IPR001375">
    <property type="entry name" value="Peptidase_S9_cat"/>
</dbReference>
<gene>
    <name evidence="2" type="ORF">MNBD_CHLOROFLEXI01-1970</name>
</gene>